<gene>
    <name evidence="2" type="ORF">PSFLO_05414</name>
</gene>
<evidence type="ECO:0000313" key="2">
    <source>
        <dbReference type="EMBL" id="SPO39933.1"/>
    </source>
</evidence>
<feature type="region of interest" description="Disordered" evidence="1">
    <location>
        <begin position="1"/>
        <end position="53"/>
    </location>
</feature>
<dbReference type="Pfam" id="PF04979">
    <property type="entry name" value="IPP-2"/>
    <property type="match status" value="2"/>
</dbReference>
<dbReference type="AlphaFoldDB" id="A0A5C3F5Z0"/>
<evidence type="ECO:0000256" key="1">
    <source>
        <dbReference type="SAM" id="MobiDB-lite"/>
    </source>
</evidence>
<reference evidence="2 3" key="1">
    <citation type="submission" date="2018-03" db="EMBL/GenBank/DDBJ databases">
        <authorList>
            <person name="Guldener U."/>
        </authorList>
    </citation>
    <scope>NUCLEOTIDE SEQUENCE [LARGE SCALE GENOMIC DNA]</scope>
    <source>
        <strain evidence="2 3">DAOM196992</strain>
    </source>
</reference>
<feature type="compositionally biased region" description="Low complexity" evidence="1">
    <location>
        <begin position="1"/>
        <end position="17"/>
    </location>
</feature>
<dbReference type="OrthoDB" id="551302at2759"/>
<sequence>MSSPRHSPPRSAAAPRPKGILKNASERTTSQGAAPPLVSPTSVNPDDANNHLQWDETNLTLHELQRAQEEARMKIDEPKTPFVRSASLGPFGDDDMSFDLDAAGPSTPGSRRGSAANQLAANTSANAGRRPSASDPASGSGVAGTGTGLAVGLDAADLARSASGTSQSHAGSENEAGLQRAPSSRSTSRSPSFSLPKTSSRRSSARSATGDIDQRTGLRQENEERNMQVDDDDEDDGAVEEEDPDPETQAKHAAFAAKRNQHYGNEAEAMKIAAALAARDDDEDEDDDDEEDAAQSGPPPVPPLPNGSRQG</sequence>
<proteinExistence type="predicted"/>
<feature type="compositionally biased region" description="Polar residues" evidence="1">
    <location>
        <begin position="115"/>
        <end position="126"/>
    </location>
</feature>
<dbReference type="PANTHER" id="PTHR12398">
    <property type="entry name" value="PROTEIN PHOSPHATASE INHIBITOR"/>
    <property type="match status" value="1"/>
</dbReference>
<feature type="compositionally biased region" description="Low complexity" evidence="1">
    <location>
        <begin position="266"/>
        <end position="277"/>
    </location>
</feature>
<dbReference type="PANTHER" id="PTHR12398:SF20">
    <property type="entry name" value="PROTEIN PHOSPHATASE 1 REGULATORY INHIBITOR SUBUNIT 2"/>
    <property type="match status" value="1"/>
</dbReference>
<dbReference type="GO" id="GO:0009966">
    <property type="term" value="P:regulation of signal transduction"/>
    <property type="evidence" value="ECO:0007669"/>
    <property type="project" value="InterPro"/>
</dbReference>
<feature type="region of interest" description="Disordered" evidence="1">
    <location>
        <begin position="68"/>
        <end position="148"/>
    </location>
</feature>
<evidence type="ECO:0008006" key="4">
    <source>
        <dbReference type="Google" id="ProtNLM"/>
    </source>
</evidence>
<dbReference type="Proteomes" id="UP000323386">
    <property type="component" value="Unassembled WGS sequence"/>
</dbReference>
<feature type="compositionally biased region" description="Basic and acidic residues" evidence="1">
    <location>
        <begin position="68"/>
        <end position="79"/>
    </location>
</feature>
<dbReference type="EMBL" id="OOIP01000016">
    <property type="protein sequence ID" value="SPO39933.1"/>
    <property type="molecule type" value="Genomic_DNA"/>
</dbReference>
<feature type="compositionally biased region" description="Polar residues" evidence="1">
    <location>
        <begin position="162"/>
        <end position="171"/>
    </location>
</feature>
<organism evidence="2 3">
    <name type="scientific">Pseudozyma flocculosa</name>
    <dbReference type="NCBI Taxonomy" id="84751"/>
    <lineage>
        <taxon>Eukaryota</taxon>
        <taxon>Fungi</taxon>
        <taxon>Dikarya</taxon>
        <taxon>Basidiomycota</taxon>
        <taxon>Ustilaginomycotina</taxon>
        <taxon>Ustilaginomycetes</taxon>
        <taxon>Ustilaginales</taxon>
        <taxon>Ustilaginaceae</taxon>
        <taxon>Pseudozyma</taxon>
    </lineage>
</organism>
<dbReference type="Gene3D" id="6.10.250.1050">
    <property type="match status" value="2"/>
</dbReference>
<feature type="compositionally biased region" description="Low complexity" evidence="1">
    <location>
        <begin position="180"/>
        <end position="198"/>
    </location>
</feature>
<feature type="compositionally biased region" description="Basic and acidic residues" evidence="1">
    <location>
        <begin position="212"/>
        <end position="228"/>
    </location>
</feature>
<protein>
    <recommendedName>
        <fullName evidence="4">Protein phosphatase inhibitor 2</fullName>
    </recommendedName>
</protein>
<feature type="compositionally biased region" description="Acidic residues" evidence="1">
    <location>
        <begin position="280"/>
        <end position="293"/>
    </location>
</feature>
<feature type="compositionally biased region" description="Acidic residues" evidence="1">
    <location>
        <begin position="229"/>
        <end position="246"/>
    </location>
</feature>
<feature type="region of interest" description="Disordered" evidence="1">
    <location>
        <begin position="160"/>
        <end position="311"/>
    </location>
</feature>
<keyword evidence="3" id="KW-1185">Reference proteome</keyword>
<name>A0A5C3F5Z0_9BASI</name>
<accession>A0A5C3F5Z0</accession>
<dbReference type="InterPro" id="IPR007062">
    <property type="entry name" value="PPI-2"/>
</dbReference>
<evidence type="ECO:0000313" key="3">
    <source>
        <dbReference type="Proteomes" id="UP000323386"/>
    </source>
</evidence>
<dbReference type="GO" id="GO:0004864">
    <property type="term" value="F:protein phosphatase inhibitor activity"/>
    <property type="evidence" value="ECO:0007669"/>
    <property type="project" value="InterPro"/>
</dbReference>